<organism evidence="3 4">
    <name type="scientific">Streptomyces venezuelae</name>
    <dbReference type="NCBI Taxonomy" id="54571"/>
    <lineage>
        <taxon>Bacteria</taxon>
        <taxon>Bacillati</taxon>
        <taxon>Actinomycetota</taxon>
        <taxon>Actinomycetes</taxon>
        <taxon>Kitasatosporales</taxon>
        <taxon>Streptomycetaceae</taxon>
        <taxon>Streptomyces</taxon>
    </lineage>
</organism>
<dbReference type="PANTHER" id="PTHR30383:SF5">
    <property type="entry name" value="SGNH HYDROLASE-TYPE ESTERASE DOMAIN-CONTAINING PROTEIN"/>
    <property type="match status" value="1"/>
</dbReference>
<accession>A0A5P2DT14</accession>
<evidence type="ECO:0008006" key="5">
    <source>
        <dbReference type="Google" id="ProtNLM"/>
    </source>
</evidence>
<reference evidence="3 4" key="1">
    <citation type="submission" date="2018-05" db="EMBL/GenBank/DDBJ databases">
        <title>Streptomyces venezuelae.</title>
        <authorList>
            <person name="Kim W."/>
            <person name="Lee N."/>
            <person name="Cho B.-K."/>
        </authorList>
    </citation>
    <scope>NUCLEOTIDE SEQUENCE [LARGE SCALE GENOMIC DNA]</scope>
    <source>
        <strain evidence="3 4">ATCC 21018</strain>
    </source>
</reference>
<dbReference type="PANTHER" id="PTHR30383">
    <property type="entry name" value="THIOESTERASE 1/PROTEASE 1/LYSOPHOSPHOLIPASE L1"/>
    <property type="match status" value="1"/>
</dbReference>
<dbReference type="InterPro" id="IPR013830">
    <property type="entry name" value="SGNH_hydro"/>
</dbReference>
<dbReference type="Gene3D" id="3.40.50.1110">
    <property type="entry name" value="SGNH hydrolase"/>
    <property type="match status" value="1"/>
</dbReference>
<sequence>MTESRTHALFSFGTLMDERVQTALFGGAVPTSPASLAGYTTRPLKITDPAVIAASGLDVHLILERRLGAFVEGAVLHLTDEELAAADAYEVDDYTRRRVVLSSGESTWAYLDAKPLRPAERIVVVGDSIAYGRCDPRGGWAGHLAAAHISGDEARRRLFNLAIPGSTLAEVSAQTPMLLAARRPDTLVVAAGINDSAVPAGRAGAGTGDTGAGTDGHADFGQLGGSLDALAATALAHNARLVVAGPSWLDEDRTRDYEGLCFTRARALALRAFLQAWCEAHHVDHLDLWEPLRERSDLLSDGLHPTAEGHLALYEHLDATGR</sequence>
<dbReference type="EMBL" id="CP029189">
    <property type="protein sequence ID" value="QES58216.1"/>
    <property type="molecule type" value="Genomic_DNA"/>
</dbReference>
<feature type="domain" description="Gamma-glutamylcyclotransferase AIG2-like" evidence="1">
    <location>
        <begin position="9"/>
        <end position="113"/>
    </location>
</feature>
<evidence type="ECO:0000259" key="1">
    <source>
        <dbReference type="Pfam" id="PF06094"/>
    </source>
</evidence>
<dbReference type="InterPro" id="IPR009288">
    <property type="entry name" value="AIG2-like_dom"/>
</dbReference>
<dbReference type="InterPro" id="IPR013024">
    <property type="entry name" value="GGCT-like"/>
</dbReference>
<dbReference type="SUPFAM" id="SSF110857">
    <property type="entry name" value="Gamma-glutamyl cyclotransferase-like"/>
    <property type="match status" value="1"/>
</dbReference>
<dbReference type="InterPro" id="IPR036568">
    <property type="entry name" value="GGCT-like_sf"/>
</dbReference>
<protein>
    <recommendedName>
        <fullName evidence="5">SGNH hydrolase-type esterase domain-containing protein</fullName>
    </recommendedName>
</protein>
<evidence type="ECO:0000259" key="2">
    <source>
        <dbReference type="Pfam" id="PF13472"/>
    </source>
</evidence>
<dbReference type="CDD" id="cd00229">
    <property type="entry name" value="SGNH_hydrolase"/>
    <property type="match status" value="1"/>
</dbReference>
<dbReference type="SUPFAM" id="SSF52266">
    <property type="entry name" value="SGNH hydrolase"/>
    <property type="match status" value="1"/>
</dbReference>
<proteinExistence type="predicted"/>
<dbReference type="Gene3D" id="3.10.490.10">
    <property type="entry name" value="Gamma-glutamyl cyclotransferase-like"/>
    <property type="match status" value="1"/>
</dbReference>
<dbReference type="AlphaFoldDB" id="A0A5P2DT14"/>
<gene>
    <name evidence="3" type="ORF">DEJ51_32130</name>
</gene>
<dbReference type="Proteomes" id="UP000324101">
    <property type="component" value="Chromosome"/>
</dbReference>
<evidence type="ECO:0000313" key="3">
    <source>
        <dbReference type="EMBL" id="QES58216.1"/>
    </source>
</evidence>
<dbReference type="GO" id="GO:0004622">
    <property type="term" value="F:phosphatidylcholine lysophospholipase activity"/>
    <property type="evidence" value="ECO:0007669"/>
    <property type="project" value="TreeGrafter"/>
</dbReference>
<dbReference type="InterPro" id="IPR051532">
    <property type="entry name" value="Ester_Hydrolysis_Enzymes"/>
</dbReference>
<name>A0A5P2DT14_STRVZ</name>
<dbReference type="CDD" id="cd06661">
    <property type="entry name" value="GGCT_like"/>
    <property type="match status" value="1"/>
</dbReference>
<dbReference type="InterPro" id="IPR036514">
    <property type="entry name" value="SGNH_hydro_sf"/>
</dbReference>
<dbReference type="Pfam" id="PF06094">
    <property type="entry name" value="GGACT"/>
    <property type="match status" value="1"/>
</dbReference>
<feature type="domain" description="SGNH hydrolase-type esterase" evidence="2">
    <location>
        <begin position="124"/>
        <end position="310"/>
    </location>
</feature>
<dbReference type="RefSeq" id="WP_150261129.1">
    <property type="nucleotide sequence ID" value="NZ_CP029189.1"/>
</dbReference>
<evidence type="ECO:0000313" key="4">
    <source>
        <dbReference type="Proteomes" id="UP000324101"/>
    </source>
</evidence>
<dbReference type="Pfam" id="PF13472">
    <property type="entry name" value="Lipase_GDSL_2"/>
    <property type="match status" value="1"/>
</dbReference>
<dbReference type="OrthoDB" id="9798388at2"/>